<protein>
    <submittedName>
        <fullName evidence="5">Glucose-1-phosphate adenylyltransferase subunit GlgD</fullName>
    </submittedName>
</protein>
<dbReference type="RefSeq" id="WP_212819969.1">
    <property type="nucleotide sequence ID" value="NZ_AP023415.1"/>
</dbReference>
<dbReference type="NCBIfam" id="TIGR02092">
    <property type="entry name" value="glgD"/>
    <property type="match status" value="1"/>
</dbReference>
<proteinExistence type="inferred from homology"/>
<sequence>MNGMHGIIFSYEKSNGLRELTEPRIHGSVPFGGSYRMVDFILSDMVNAGIRDVGVLMHGKCQSMMDHLRGGKSWDLSRSFGGLTLLPVFAYNSARGNGRFRGKLEALDVVRDYLRHIGQDYVLLADSDVALNIDLQAVLRAHIDTGADVTAVCAPSTGDGMYLMADETGRVREVVENLRRGNRCLQIFLLRTELLLRLVERFVSRHEYSFQECVLQGLTKEMHIHGYVFHGFAAHITDVAGYYESSMQLLDPAVRQDLFCPQRPIYAKENDAASTYMDPQGGCVNSLVDDGCDIQGSVHSSILSRGVRVEKGAVVDGCILFKDTVVGRGAQLRHVIADKDVKVGPGVHLEGTEKYPLVLGKGAEV</sequence>
<reference evidence="5" key="1">
    <citation type="submission" date="2020-09" db="EMBL/GenBank/DDBJ databases">
        <title>New species isolated from human feces.</title>
        <authorList>
            <person name="Kitahara M."/>
            <person name="Shigeno Y."/>
            <person name="Shime M."/>
            <person name="Matsumoto Y."/>
            <person name="Nakamura S."/>
            <person name="Motooka D."/>
            <person name="Fukuoka S."/>
            <person name="Nishikawa H."/>
            <person name="Benno Y."/>
        </authorList>
    </citation>
    <scope>NUCLEOTIDE SEQUENCE</scope>
    <source>
        <strain evidence="5">MM35</strain>
    </source>
</reference>
<feature type="domain" description="Glucose-1-phosphate adenylyltransferase/Bifunctional protein GlmU-like C-terminal hexapeptide" evidence="4">
    <location>
        <begin position="279"/>
        <end position="348"/>
    </location>
</feature>
<dbReference type="PANTHER" id="PTHR43523:SF6">
    <property type="entry name" value="GLYCOGEN BIOSYNTHESIS PROTEIN GLGD"/>
    <property type="match status" value="1"/>
</dbReference>
<dbReference type="Pfam" id="PF00483">
    <property type="entry name" value="NTP_transferase"/>
    <property type="match status" value="1"/>
</dbReference>
<dbReference type="InterPro" id="IPR056818">
    <property type="entry name" value="GlmU/GlgC-like_hexapep"/>
</dbReference>
<dbReference type="Proteomes" id="UP000681343">
    <property type="component" value="Chromosome"/>
</dbReference>
<dbReference type="PANTHER" id="PTHR43523">
    <property type="entry name" value="GLUCOSE-1-PHOSPHATE ADENYLYLTRANSFERASE-RELATED"/>
    <property type="match status" value="1"/>
</dbReference>
<evidence type="ECO:0000256" key="2">
    <source>
        <dbReference type="ARBA" id="ARBA00023056"/>
    </source>
</evidence>
<feature type="domain" description="Nucleotidyl transferase" evidence="3">
    <location>
        <begin position="17"/>
        <end position="156"/>
    </location>
</feature>
<keyword evidence="2" id="KW-0320">Glycogen biosynthesis</keyword>
<dbReference type="SUPFAM" id="SSF51161">
    <property type="entry name" value="Trimeric LpxA-like enzymes"/>
    <property type="match status" value="1"/>
</dbReference>
<evidence type="ECO:0000313" key="6">
    <source>
        <dbReference type="Proteomes" id="UP000681343"/>
    </source>
</evidence>
<dbReference type="KEGG" id="vfa:MM35RIKEN_10990"/>
<accession>A0A810PXR8</accession>
<organism evidence="5 6">
    <name type="scientific">Vescimonas fastidiosa</name>
    <dbReference type="NCBI Taxonomy" id="2714353"/>
    <lineage>
        <taxon>Bacteria</taxon>
        <taxon>Bacillati</taxon>
        <taxon>Bacillota</taxon>
        <taxon>Clostridia</taxon>
        <taxon>Eubacteriales</taxon>
        <taxon>Oscillospiraceae</taxon>
        <taxon>Vescimonas</taxon>
    </lineage>
</organism>
<dbReference type="SUPFAM" id="SSF53448">
    <property type="entry name" value="Nucleotide-diphospho-sugar transferases"/>
    <property type="match status" value="1"/>
</dbReference>
<keyword evidence="6" id="KW-1185">Reference proteome</keyword>
<comment type="similarity">
    <text evidence="1">Belongs to the bacterial/plant glucose-1-phosphate adenylyltransferase family.</text>
</comment>
<evidence type="ECO:0000259" key="3">
    <source>
        <dbReference type="Pfam" id="PF00483"/>
    </source>
</evidence>
<dbReference type="InterPro" id="IPR011831">
    <property type="entry name" value="ADP-Glc_PPase"/>
</dbReference>
<dbReference type="InterPro" id="IPR029044">
    <property type="entry name" value="Nucleotide-diphossugar_trans"/>
</dbReference>
<dbReference type="GO" id="GO:0005978">
    <property type="term" value="P:glycogen biosynthetic process"/>
    <property type="evidence" value="ECO:0007669"/>
    <property type="project" value="UniProtKB-KW"/>
</dbReference>
<dbReference type="InterPro" id="IPR011832">
    <property type="entry name" value="GlgDAde_trans"/>
</dbReference>
<evidence type="ECO:0000256" key="1">
    <source>
        <dbReference type="ARBA" id="ARBA00010443"/>
    </source>
</evidence>
<dbReference type="Gene3D" id="3.90.550.10">
    <property type="entry name" value="Spore Coat Polysaccharide Biosynthesis Protein SpsA, Chain A"/>
    <property type="match status" value="1"/>
</dbReference>
<dbReference type="AlphaFoldDB" id="A0A810PXR8"/>
<dbReference type="GO" id="GO:0008878">
    <property type="term" value="F:glucose-1-phosphate adenylyltransferase activity"/>
    <property type="evidence" value="ECO:0007669"/>
    <property type="project" value="InterPro"/>
</dbReference>
<gene>
    <name evidence="5" type="ORF">MM35RIKEN_10990</name>
</gene>
<dbReference type="Pfam" id="PF24894">
    <property type="entry name" value="Hexapep_GlmU"/>
    <property type="match status" value="1"/>
</dbReference>
<dbReference type="InterPro" id="IPR005835">
    <property type="entry name" value="NTP_transferase_dom"/>
</dbReference>
<dbReference type="EMBL" id="AP023415">
    <property type="protein sequence ID" value="BCK78907.1"/>
    <property type="molecule type" value="Genomic_DNA"/>
</dbReference>
<keyword evidence="5" id="KW-0548">Nucleotidyltransferase</keyword>
<dbReference type="Gene3D" id="2.160.10.10">
    <property type="entry name" value="Hexapeptide repeat proteins"/>
    <property type="match status" value="1"/>
</dbReference>
<name>A0A810PXR8_9FIRM</name>
<evidence type="ECO:0000313" key="5">
    <source>
        <dbReference type="EMBL" id="BCK78907.1"/>
    </source>
</evidence>
<dbReference type="InterPro" id="IPR011004">
    <property type="entry name" value="Trimer_LpxA-like_sf"/>
</dbReference>
<keyword evidence="5" id="KW-0808">Transferase</keyword>
<evidence type="ECO:0000259" key="4">
    <source>
        <dbReference type="Pfam" id="PF24894"/>
    </source>
</evidence>
<dbReference type="CDD" id="cd04651">
    <property type="entry name" value="LbH_G1P_AT_C"/>
    <property type="match status" value="1"/>
</dbReference>